<keyword evidence="8 11" id="KW-0408">Iron</keyword>
<dbReference type="SUPFAM" id="SSF46548">
    <property type="entry name" value="alpha-helical ferredoxin"/>
    <property type="match status" value="1"/>
</dbReference>
<keyword evidence="9 11" id="KW-0411">Iron-sulfur</keyword>
<proteinExistence type="inferred from homology"/>
<dbReference type="PANTHER" id="PTHR11921:SF29">
    <property type="entry name" value="SUCCINATE DEHYDROGENASE [UBIQUINONE] IRON-SULFUR SUBUNIT, MITOCHONDRIAL"/>
    <property type="match status" value="1"/>
</dbReference>
<dbReference type="InterPro" id="IPR012675">
    <property type="entry name" value="Beta-grasp_dom_sf"/>
</dbReference>
<dbReference type="Gene3D" id="3.10.20.30">
    <property type="match status" value="1"/>
</dbReference>
<dbReference type="InterPro" id="IPR009051">
    <property type="entry name" value="Helical_ferredxn"/>
</dbReference>
<evidence type="ECO:0000256" key="10">
    <source>
        <dbReference type="ARBA" id="ARBA00023291"/>
    </source>
</evidence>
<dbReference type="RefSeq" id="WP_196610457.1">
    <property type="nucleotide sequence ID" value="NZ_VRYY01000639.1"/>
</dbReference>
<comment type="cofactor">
    <cofactor evidence="11">
        <name>[3Fe-4S] cluster</name>
        <dbReference type="ChEBI" id="CHEBI:21137"/>
    </cofactor>
    <text evidence="11">Binds 1 [3Fe-4S] cluster.</text>
</comment>
<evidence type="ECO:0000259" key="13">
    <source>
        <dbReference type="PROSITE" id="PS51085"/>
    </source>
</evidence>
<dbReference type="CDD" id="cd00207">
    <property type="entry name" value="fer2"/>
    <property type="match status" value="1"/>
</dbReference>
<evidence type="ECO:0000256" key="8">
    <source>
        <dbReference type="ARBA" id="ARBA00023004"/>
    </source>
</evidence>
<evidence type="ECO:0000256" key="3">
    <source>
        <dbReference type="ARBA" id="ARBA00022485"/>
    </source>
</evidence>
<dbReference type="PROSITE" id="PS51085">
    <property type="entry name" value="2FE2S_FER_2"/>
    <property type="match status" value="1"/>
</dbReference>
<keyword evidence="6 11" id="KW-0479">Metal-binding</keyword>
<evidence type="ECO:0000256" key="4">
    <source>
        <dbReference type="ARBA" id="ARBA00022532"/>
    </source>
</evidence>
<keyword evidence="16" id="KW-1185">Reference proteome</keyword>
<feature type="region of interest" description="Disordered" evidence="12">
    <location>
        <begin position="209"/>
        <end position="232"/>
    </location>
</feature>
<feature type="domain" description="2Fe-2S ferredoxin-type" evidence="13">
    <location>
        <begin position="33"/>
        <end position="120"/>
    </location>
</feature>
<dbReference type="NCBIfam" id="TIGR00384">
    <property type="entry name" value="dhsB"/>
    <property type="match status" value="1"/>
</dbReference>
<dbReference type="InterPro" id="IPR025192">
    <property type="entry name" value="Succ_DH/fum_Rdtase_N"/>
</dbReference>
<feature type="compositionally biased region" description="Low complexity" evidence="12">
    <location>
        <begin position="8"/>
        <end position="30"/>
    </location>
</feature>
<feature type="region of interest" description="Disordered" evidence="12">
    <location>
        <begin position="1"/>
        <end position="30"/>
    </location>
</feature>
<organism evidence="15 16">
    <name type="scientific">Nitratidesulfovibrio oxamicus</name>
    <dbReference type="NCBI Taxonomy" id="32016"/>
    <lineage>
        <taxon>Bacteria</taxon>
        <taxon>Pseudomonadati</taxon>
        <taxon>Thermodesulfobacteriota</taxon>
        <taxon>Desulfovibrionia</taxon>
        <taxon>Desulfovibrionales</taxon>
        <taxon>Desulfovibrionaceae</taxon>
        <taxon>Nitratidesulfovibrio</taxon>
    </lineage>
</organism>
<comment type="cofactor">
    <cofactor evidence="11">
        <name>[4Fe-4S] cluster</name>
        <dbReference type="ChEBI" id="CHEBI:49883"/>
    </cofactor>
    <text evidence="11">Binds 1 [4Fe-4S] cluster.</text>
</comment>
<evidence type="ECO:0000256" key="11">
    <source>
        <dbReference type="RuleBase" id="RU361237"/>
    </source>
</evidence>
<evidence type="ECO:0000256" key="2">
    <source>
        <dbReference type="ARBA" id="ARBA00009433"/>
    </source>
</evidence>
<evidence type="ECO:0000259" key="14">
    <source>
        <dbReference type="PROSITE" id="PS51379"/>
    </source>
</evidence>
<keyword evidence="5 11" id="KW-0001">2Fe-2S</keyword>
<dbReference type="PROSITE" id="PS51379">
    <property type="entry name" value="4FE4S_FER_2"/>
    <property type="match status" value="1"/>
</dbReference>
<name>A0ABS0J8W2_9BACT</name>
<evidence type="ECO:0000256" key="9">
    <source>
        <dbReference type="ARBA" id="ARBA00023014"/>
    </source>
</evidence>
<evidence type="ECO:0000256" key="12">
    <source>
        <dbReference type="SAM" id="MobiDB-lite"/>
    </source>
</evidence>
<evidence type="ECO:0000256" key="5">
    <source>
        <dbReference type="ARBA" id="ARBA00022714"/>
    </source>
</evidence>
<keyword evidence="3 11" id="KW-0004">4Fe-4S</keyword>
<dbReference type="PROSITE" id="PS00198">
    <property type="entry name" value="4FE4S_FER_1"/>
    <property type="match status" value="1"/>
</dbReference>
<dbReference type="InterPro" id="IPR036010">
    <property type="entry name" value="2Fe-2S_ferredoxin-like_sf"/>
</dbReference>
<keyword evidence="4" id="KW-0816">Tricarboxylic acid cycle</keyword>
<evidence type="ECO:0000313" key="16">
    <source>
        <dbReference type="Proteomes" id="UP001194469"/>
    </source>
</evidence>
<dbReference type="InterPro" id="IPR004489">
    <property type="entry name" value="Succ_DH/fum_Rdtase_Fe-S"/>
</dbReference>
<dbReference type="PANTHER" id="PTHR11921">
    <property type="entry name" value="SUCCINATE DEHYDROGENASE IRON-SULFUR PROTEIN"/>
    <property type="match status" value="1"/>
</dbReference>
<evidence type="ECO:0000256" key="6">
    <source>
        <dbReference type="ARBA" id="ARBA00022723"/>
    </source>
</evidence>
<dbReference type="Pfam" id="PF13183">
    <property type="entry name" value="Fer4_8"/>
    <property type="match status" value="1"/>
</dbReference>
<comment type="cofactor">
    <cofactor evidence="11">
        <name>[2Fe-2S] cluster</name>
        <dbReference type="ChEBI" id="CHEBI:190135"/>
    </cofactor>
    <text evidence="11">Binds 1 [2Fe-2S] cluster.</text>
</comment>
<comment type="pathway">
    <text evidence="1">Carbohydrate metabolism; tricarboxylic acid cycle; fumarate from succinate (bacterial route): step 1/1.</text>
</comment>
<dbReference type="Gene3D" id="1.10.1060.10">
    <property type="entry name" value="Alpha-helical ferredoxin"/>
    <property type="match status" value="2"/>
</dbReference>
<comment type="similarity">
    <text evidence="2 11">Belongs to the succinate dehydrogenase/fumarate reductase iron-sulfur protein family.</text>
</comment>
<accession>A0ABS0J8W2</accession>
<gene>
    <name evidence="15" type="ORF">FVW20_16585</name>
</gene>
<dbReference type="InterPro" id="IPR050573">
    <property type="entry name" value="SDH/FRD_Iron-Sulfur"/>
</dbReference>
<evidence type="ECO:0000256" key="1">
    <source>
        <dbReference type="ARBA" id="ARBA00004894"/>
    </source>
</evidence>
<dbReference type="InterPro" id="IPR001041">
    <property type="entry name" value="2Fe-2S_ferredoxin-type"/>
</dbReference>
<protein>
    <recommendedName>
        <fullName evidence="11">Fumarate reductase iron-sulfur subunit</fullName>
        <ecNumber evidence="11">1.3.5.1</ecNumber>
    </recommendedName>
</protein>
<dbReference type="SUPFAM" id="SSF54292">
    <property type="entry name" value="2Fe-2S ferredoxin-like"/>
    <property type="match status" value="1"/>
</dbReference>
<evidence type="ECO:0000313" key="15">
    <source>
        <dbReference type="EMBL" id="MBG3878577.1"/>
    </source>
</evidence>
<feature type="domain" description="4Fe-4S ferredoxin-type" evidence="14">
    <location>
        <begin position="160"/>
        <end position="192"/>
    </location>
</feature>
<reference evidence="15 16" key="1">
    <citation type="submission" date="2019-08" db="EMBL/GenBank/DDBJ databases">
        <authorList>
            <person name="Luo N."/>
        </authorList>
    </citation>
    <scope>NUCLEOTIDE SEQUENCE [LARGE SCALE GENOMIC DNA]</scope>
    <source>
        <strain evidence="15 16">NCIMB 9442</strain>
    </source>
</reference>
<keyword evidence="10 11" id="KW-0003">3Fe-4S</keyword>
<dbReference type="InterPro" id="IPR017896">
    <property type="entry name" value="4Fe4S_Fe-S-bd"/>
</dbReference>
<keyword evidence="7" id="KW-0560">Oxidoreductase</keyword>
<dbReference type="EC" id="1.3.5.1" evidence="11"/>
<dbReference type="Pfam" id="PF13085">
    <property type="entry name" value="Fer2_3"/>
    <property type="match status" value="1"/>
</dbReference>
<dbReference type="InterPro" id="IPR017900">
    <property type="entry name" value="4Fe4S_Fe_S_CS"/>
</dbReference>
<comment type="catalytic activity">
    <reaction evidence="11">
        <text>a menaquinone + succinate = a menaquinol + fumarate</text>
        <dbReference type="Rhea" id="RHEA:27834"/>
        <dbReference type="Rhea" id="RHEA-COMP:9537"/>
        <dbReference type="Rhea" id="RHEA-COMP:9539"/>
        <dbReference type="ChEBI" id="CHEBI:16374"/>
        <dbReference type="ChEBI" id="CHEBI:18151"/>
        <dbReference type="ChEBI" id="CHEBI:29806"/>
        <dbReference type="ChEBI" id="CHEBI:30031"/>
        <dbReference type="EC" id="1.3.5.1"/>
    </reaction>
</comment>
<evidence type="ECO:0000256" key="7">
    <source>
        <dbReference type="ARBA" id="ARBA00023002"/>
    </source>
</evidence>
<comment type="caution">
    <text evidence="15">The sequence shown here is derived from an EMBL/GenBank/DDBJ whole genome shotgun (WGS) entry which is preliminary data.</text>
</comment>
<dbReference type="EMBL" id="VRYY01000639">
    <property type="protein sequence ID" value="MBG3878577.1"/>
    <property type="molecule type" value="Genomic_DNA"/>
</dbReference>
<sequence length="306" mass="32866">MSDTVRTAPESPDAAASASSVSPAPEPQQARMLTVRVQRSGPGEANARFDDYRLSVGPEDSVLDVLDRIRVETDPTLVYRHSCHHSSCGTCAMRINGRERLACITRMLALGSDVVTLEPLRSLPVLGDLMVDMRPMFAHIDPDWGYVRPVEKASTGVPHGVARYTRLENCIECGACMSACPVSNGTDDMPPTAAQAAQHAAPQSARQVARQAASQAAQGTDESLASAPPADPLAAPMFIGPAPLAALNRELARHPERREELLHIGKGPHGERHCRRHMACSRACPSGVYPAKDIMDLRMMHGGGKD</sequence>
<dbReference type="Proteomes" id="UP001194469">
    <property type="component" value="Unassembled WGS sequence"/>
</dbReference>